<feature type="repeat" description="WD" evidence="1">
    <location>
        <begin position="132"/>
        <end position="177"/>
    </location>
</feature>
<accession>A0ABU6UVK4</accession>
<name>A0ABU6UVK4_9FABA</name>
<dbReference type="PANTHER" id="PTHR44083">
    <property type="entry name" value="TOPLESS-RELATED PROTEIN 1-RELATED"/>
    <property type="match status" value="1"/>
</dbReference>
<dbReference type="Proteomes" id="UP001341840">
    <property type="component" value="Unassembled WGS sequence"/>
</dbReference>
<dbReference type="InterPro" id="IPR036322">
    <property type="entry name" value="WD40_repeat_dom_sf"/>
</dbReference>
<dbReference type="EMBL" id="JASCZI010123408">
    <property type="protein sequence ID" value="MED6165360.1"/>
    <property type="molecule type" value="Genomic_DNA"/>
</dbReference>
<dbReference type="Pfam" id="PF00400">
    <property type="entry name" value="WD40"/>
    <property type="match status" value="2"/>
</dbReference>
<dbReference type="PROSITE" id="PS50082">
    <property type="entry name" value="WD_REPEATS_2"/>
    <property type="match status" value="2"/>
</dbReference>
<feature type="repeat" description="WD" evidence="1">
    <location>
        <begin position="497"/>
        <end position="529"/>
    </location>
</feature>
<gene>
    <name evidence="3" type="ORF">PIB30_098862</name>
</gene>
<dbReference type="SUPFAM" id="SSF50978">
    <property type="entry name" value="WD40 repeat-like"/>
    <property type="match status" value="2"/>
</dbReference>
<keyword evidence="4" id="KW-1185">Reference proteome</keyword>
<reference evidence="3 4" key="1">
    <citation type="journal article" date="2023" name="Plants (Basel)">
        <title>Bridging the Gap: Combining Genomics and Transcriptomics Approaches to Understand Stylosanthes scabra, an Orphan Legume from the Brazilian Caatinga.</title>
        <authorList>
            <person name="Ferreira-Neto J.R.C."/>
            <person name="da Silva M.D."/>
            <person name="Binneck E."/>
            <person name="de Melo N.F."/>
            <person name="da Silva R.H."/>
            <person name="de Melo A.L.T.M."/>
            <person name="Pandolfi V."/>
            <person name="Bustamante F.O."/>
            <person name="Brasileiro-Vidal A.C."/>
            <person name="Benko-Iseppon A.M."/>
        </authorList>
    </citation>
    <scope>NUCLEOTIDE SEQUENCE [LARGE SCALE GENOMIC DNA]</scope>
    <source>
        <tissue evidence="3">Leaves</tissue>
    </source>
</reference>
<keyword evidence="1" id="KW-0853">WD repeat</keyword>
<feature type="compositionally biased region" description="Polar residues" evidence="2">
    <location>
        <begin position="1"/>
        <end position="16"/>
    </location>
</feature>
<protein>
    <submittedName>
        <fullName evidence="3">Uncharacterized protein</fullName>
    </submittedName>
</protein>
<proteinExistence type="predicted"/>
<feature type="region of interest" description="Disordered" evidence="2">
    <location>
        <begin position="1"/>
        <end position="31"/>
    </location>
</feature>
<evidence type="ECO:0000313" key="3">
    <source>
        <dbReference type="EMBL" id="MED6165360.1"/>
    </source>
</evidence>
<comment type="caution">
    <text evidence="3">The sequence shown here is derived from an EMBL/GenBank/DDBJ whole genome shotgun (WGS) entry which is preliminary data.</text>
</comment>
<organism evidence="3 4">
    <name type="scientific">Stylosanthes scabra</name>
    <dbReference type="NCBI Taxonomy" id="79078"/>
    <lineage>
        <taxon>Eukaryota</taxon>
        <taxon>Viridiplantae</taxon>
        <taxon>Streptophyta</taxon>
        <taxon>Embryophyta</taxon>
        <taxon>Tracheophyta</taxon>
        <taxon>Spermatophyta</taxon>
        <taxon>Magnoliopsida</taxon>
        <taxon>eudicotyledons</taxon>
        <taxon>Gunneridae</taxon>
        <taxon>Pentapetalae</taxon>
        <taxon>rosids</taxon>
        <taxon>fabids</taxon>
        <taxon>Fabales</taxon>
        <taxon>Fabaceae</taxon>
        <taxon>Papilionoideae</taxon>
        <taxon>50 kb inversion clade</taxon>
        <taxon>dalbergioids sensu lato</taxon>
        <taxon>Dalbergieae</taxon>
        <taxon>Pterocarpus clade</taxon>
        <taxon>Stylosanthes</taxon>
    </lineage>
</organism>
<evidence type="ECO:0000256" key="1">
    <source>
        <dbReference type="PROSITE-ProRule" id="PRU00221"/>
    </source>
</evidence>
<dbReference type="Gene3D" id="2.130.10.10">
    <property type="entry name" value="YVTN repeat-like/Quinoprotein amine dehydrogenase"/>
    <property type="match status" value="3"/>
</dbReference>
<dbReference type="InterPro" id="IPR027728">
    <property type="entry name" value="Topless_fam"/>
</dbReference>
<dbReference type="SMART" id="SM00320">
    <property type="entry name" value="WD40"/>
    <property type="match status" value="9"/>
</dbReference>
<dbReference type="InterPro" id="IPR001680">
    <property type="entry name" value="WD40_rpt"/>
</dbReference>
<evidence type="ECO:0000256" key="2">
    <source>
        <dbReference type="SAM" id="MobiDB-lite"/>
    </source>
</evidence>
<sequence length="687" mass="77572">MNPSQVSSSKGKSTEVTIEPDPKTFGSKSSPTSIEFHPHYDHILLVGTDESHVMILDHLTSEQYFYKYCFFRNSFECCSKFQEFQTPRKMAVKKVTWSPCGSIFGVAFAEHFIHMYKQNVAGYFTFDFLKQIDAHNGAVNDIAFSKCHPLSTMLLITCGDDKKINIWQAESGEYLFSFLQDSPYLLSASNERKIKTWRFYNRAEEFNFDLPFMGDDCKMHFDASSNRFFFSGIFEDKSHVLLEWNESEKNITRCYKEIKSHCPAIISANGILAASDEYQVKFWDMENGELLTSIGANEEFLESPTISFNRKGSLLAVGATYNKIKIFRITGQRTLRGIINYGYDAEISRASQCRSLLLSDTAKYQIVSLIFNQSGNRLFGITSNNLLVTWTWPIGHTNLPGKAITTMEPKVKKLQLNVGRGVHAASLVSYNQYVLCSVGDKMIQKVDMIYSLMDDISVNNVASIATHPKEGIAAFGTGDGDILIYNINDFLQKELLNGSHTRPVTGLAFSERLKFLVSGDNAAKICLWEWDTHEWKKLQDLPFQIPDDTTKDSYNFKTNIGFTRDSMFVFVAHSIHLAIFDCSSFACAAEKALDATIMQTAVSCDGDTLYAILKDNSVRMFDSSTLETFCRIKPSFFRTIPLRLLSSVTPVCIAASPWKPFQFAVGLSDGNVKMLEPLKEEEEAIMT</sequence>
<evidence type="ECO:0000313" key="4">
    <source>
        <dbReference type="Proteomes" id="UP001341840"/>
    </source>
</evidence>
<dbReference type="PANTHER" id="PTHR44083:SF30">
    <property type="entry name" value="TOPLESS-LIKE PROTEIN"/>
    <property type="match status" value="1"/>
</dbReference>
<dbReference type="InterPro" id="IPR015943">
    <property type="entry name" value="WD40/YVTN_repeat-like_dom_sf"/>
</dbReference>